<name>A0ACD4CXG8_9HYPH</name>
<sequence>MIKRYSRGLSVVPLMVAVAMLSGCVSATNEQSAAVERPASEQSKLMKIAKDIDAKGESGTALALYERAAEMSANDSTVHVKLGDARLKDGDPDGAEQAYRAALQINPQDAKALLGLGTVQLQRGDANAAARTLAPAAQAVNSVSAYNKLGTALVLSGDGAAAEGAFAKALALQPANLDTKTNIALAQALSNKLPDASTSMNSVVTSPLAEKRHFVNYMIILSLSGDAAGARAIDVPDMPANQKNQILVKAAKLRSIQDPAKRAQAIGLLASA</sequence>
<organism evidence="1 2">
    <name type="scientific">Phyllobacterium zundukense</name>
    <dbReference type="NCBI Taxonomy" id="1867719"/>
    <lineage>
        <taxon>Bacteria</taxon>
        <taxon>Pseudomonadati</taxon>
        <taxon>Pseudomonadota</taxon>
        <taxon>Alphaproteobacteria</taxon>
        <taxon>Hyphomicrobiales</taxon>
        <taxon>Phyllobacteriaceae</taxon>
        <taxon>Phyllobacterium</taxon>
    </lineage>
</organism>
<keyword evidence="2" id="KW-1185">Reference proteome</keyword>
<evidence type="ECO:0000313" key="1">
    <source>
        <dbReference type="EMBL" id="UXN58311.1"/>
    </source>
</evidence>
<gene>
    <name evidence="1" type="ORF">N8E88_05750</name>
</gene>
<geneLocation type="plasmid" evidence="1 2">
    <name>p_unnamed2</name>
</geneLocation>
<evidence type="ECO:0000313" key="2">
    <source>
        <dbReference type="Proteomes" id="UP001061991"/>
    </source>
</evidence>
<proteinExistence type="predicted"/>
<dbReference type="Proteomes" id="UP001061991">
    <property type="component" value="Plasmid p_unnamed2"/>
</dbReference>
<keyword evidence="1" id="KW-0614">Plasmid</keyword>
<accession>A0ACD4CXG8</accession>
<reference evidence="1" key="1">
    <citation type="submission" date="2022-09" db="EMBL/GenBank/DDBJ databases">
        <title>Interaction between co-microsymbionts with complementary sets of symbiotic genes in legume-rhizobium systems.</title>
        <authorList>
            <person name="Safronova V."/>
            <person name="Sazanova A."/>
            <person name="Afonin A."/>
            <person name="Chirak E."/>
        </authorList>
    </citation>
    <scope>NUCLEOTIDE SEQUENCE</scope>
    <source>
        <strain evidence="1">A18/3m</strain>
    </source>
</reference>
<dbReference type="EMBL" id="CP104971">
    <property type="protein sequence ID" value="UXN58311.1"/>
    <property type="molecule type" value="Genomic_DNA"/>
</dbReference>
<protein>
    <submittedName>
        <fullName evidence="1">Tetratricopeptide repeat protein</fullName>
    </submittedName>
</protein>